<protein>
    <recommendedName>
        <fullName evidence="3">Type II secretion system protein</fullName>
    </recommendedName>
</protein>
<keyword evidence="1" id="KW-0812">Transmembrane</keyword>
<dbReference type="AlphaFoldDB" id="X0Z5C8"/>
<proteinExistence type="predicted"/>
<dbReference type="EMBL" id="BART01005955">
    <property type="protein sequence ID" value="GAG55613.1"/>
    <property type="molecule type" value="Genomic_DNA"/>
</dbReference>
<evidence type="ECO:0000256" key="1">
    <source>
        <dbReference type="SAM" id="Phobius"/>
    </source>
</evidence>
<sequence length="144" mass="16331">MQEPTNKKIETAIKRKKREEGLTYIEVLVTMVIFGVALIALLSCFLHGFNVLSRMRQTAIATQSIQKELEIIRNMSFNDILTLDSSFTNESLSLLEDSSGAVNIEDSLGDDIKKLTVSVLWSYQGKQMRKDVVTYITRKGINRK</sequence>
<gene>
    <name evidence="2" type="ORF">S01H4_13525</name>
</gene>
<feature type="transmembrane region" description="Helical" evidence="1">
    <location>
        <begin position="21"/>
        <end position="49"/>
    </location>
</feature>
<evidence type="ECO:0008006" key="3">
    <source>
        <dbReference type="Google" id="ProtNLM"/>
    </source>
</evidence>
<keyword evidence="1" id="KW-1133">Transmembrane helix</keyword>
<accession>X0Z5C8</accession>
<keyword evidence="1" id="KW-0472">Membrane</keyword>
<organism evidence="2">
    <name type="scientific">marine sediment metagenome</name>
    <dbReference type="NCBI Taxonomy" id="412755"/>
    <lineage>
        <taxon>unclassified sequences</taxon>
        <taxon>metagenomes</taxon>
        <taxon>ecological metagenomes</taxon>
    </lineage>
</organism>
<name>X0Z5C8_9ZZZZ</name>
<reference evidence="2" key="1">
    <citation type="journal article" date="2014" name="Front. Microbiol.">
        <title>High frequency of phylogenetically diverse reductive dehalogenase-homologous genes in deep subseafloor sedimentary metagenomes.</title>
        <authorList>
            <person name="Kawai M."/>
            <person name="Futagami T."/>
            <person name="Toyoda A."/>
            <person name="Takaki Y."/>
            <person name="Nishi S."/>
            <person name="Hori S."/>
            <person name="Arai W."/>
            <person name="Tsubouchi T."/>
            <person name="Morono Y."/>
            <person name="Uchiyama I."/>
            <person name="Ito T."/>
            <person name="Fujiyama A."/>
            <person name="Inagaki F."/>
            <person name="Takami H."/>
        </authorList>
    </citation>
    <scope>NUCLEOTIDE SEQUENCE</scope>
    <source>
        <strain evidence="2">Expedition CK06-06</strain>
    </source>
</reference>
<comment type="caution">
    <text evidence="2">The sequence shown here is derived from an EMBL/GenBank/DDBJ whole genome shotgun (WGS) entry which is preliminary data.</text>
</comment>
<evidence type="ECO:0000313" key="2">
    <source>
        <dbReference type="EMBL" id="GAG55613.1"/>
    </source>
</evidence>